<keyword evidence="16" id="KW-1185">Reference proteome</keyword>
<keyword evidence="6 13" id="KW-0812">Transmembrane</keyword>
<comment type="similarity">
    <text evidence="2 13">Belongs to the type III secretion exporter family.</text>
</comment>
<dbReference type="PANTHER" id="PTHR30531">
    <property type="entry name" value="FLAGELLAR BIOSYNTHETIC PROTEIN FLHB"/>
    <property type="match status" value="1"/>
</dbReference>
<keyword evidence="4 13" id="KW-0813">Transport</keyword>
<protein>
    <recommendedName>
        <fullName evidence="3 13">Flagellar biosynthetic protein FlhB</fullName>
    </recommendedName>
</protein>
<dbReference type="Gene3D" id="3.40.1690.10">
    <property type="entry name" value="secretion proteins EscU"/>
    <property type="match status" value="1"/>
</dbReference>
<keyword evidence="7 13" id="KW-1005">Bacterial flagellum biogenesis</keyword>
<dbReference type="EMBL" id="JAMFLX010000006">
    <property type="protein sequence ID" value="MCL6269533.1"/>
    <property type="molecule type" value="Genomic_DNA"/>
</dbReference>
<keyword evidence="15" id="KW-0282">Flagellum</keyword>
<comment type="caution">
    <text evidence="15">The sequence shown here is derived from an EMBL/GenBank/DDBJ whole genome shotgun (WGS) entry which is preliminary data.</text>
</comment>
<keyword evidence="5 13" id="KW-1003">Cell membrane</keyword>
<dbReference type="InterPro" id="IPR029025">
    <property type="entry name" value="T3SS_substrate_exporter_C"/>
</dbReference>
<evidence type="ECO:0000256" key="9">
    <source>
        <dbReference type="ARBA" id="ARBA00022989"/>
    </source>
</evidence>
<feature type="transmembrane region" description="Helical" evidence="13">
    <location>
        <begin position="139"/>
        <end position="166"/>
    </location>
</feature>
<keyword evidence="9 13" id="KW-1133">Transmembrane helix</keyword>
<proteinExistence type="inferred from homology"/>
<keyword evidence="11 13" id="KW-1006">Bacterial flagellum protein export</keyword>
<evidence type="ECO:0000256" key="10">
    <source>
        <dbReference type="ARBA" id="ARBA00023136"/>
    </source>
</evidence>
<keyword evidence="15" id="KW-0969">Cilium</keyword>
<dbReference type="SUPFAM" id="SSF160544">
    <property type="entry name" value="EscU C-terminal domain-like"/>
    <property type="match status" value="1"/>
</dbReference>
<keyword evidence="15" id="KW-0966">Cell projection</keyword>
<dbReference type="PRINTS" id="PR00950">
    <property type="entry name" value="TYPE3IMSPROT"/>
</dbReference>
<sequence>MSREHDSAQEPTEPPGERKIRQSRAEGQVPRSKELVMACQLLLFCLILLLITPAIPSSLVELCQLTLSFDNTESTDPGYLFSRLLASGLAVSGFAIPLLFIVTVAAIAGSLMTGGLIMSFKAAQPKWNRLNPIAGIKRLFSIQTLAELVKAILKTIVFASILYLFLSWELPEIMATGQQGLRPATEVLQTLVARAMVLFSVGFLVIGLLDAPWQIYRHNKQLMMTKQEAREGQKEEEGSPETKERIRKVRKELSNRRMLQDVPKADVIITNPDHFAVALRYDSSGDSRHSAPVVVAKGTDLLAEKIIEIARKAGRPVVCQPPLARAVYYHVEIDRPIPSELYTAVARVMAYVYLLNRYRAGQQSEPPEMQDIPIPTQYQH</sequence>
<evidence type="ECO:0000256" key="2">
    <source>
        <dbReference type="ARBA" id="ARBA00010690"/>
    </source>
</evidence>
<evidence type="ECO:0000256" key="8">
    <source>
        <dbReference type="ARBA" id="ARBA00022927"/>
    </source>
</evidence>
<dbReference type="NCBIfam" id="TIGR00328">
    <property type="entry name" value="flhB"/>
    <property type="match status" value="1"/>
</dbReference>
<evidence type="ECO:0000256" key="13">
    <source>
        <dbReference type="RuleBase" id="RU364091"/>
    </source>
</evidence>
<feature type="compositionally biased region" description="Basic and acidic residues" evidence="14">
    <location>
        <begin position="15"/>
        <end position="24"/>
    </location>
</feature>
<evidence type="ECO:0000256" key="1">
    <source>
        <dbReference type="ARBA" id="ARBA00004651"/>
    </source>
</evidence>
<dbReference type="PANTHER" id="PTHR30531:SF12">
    <property type="entry name" value="FLAGELLAR BIOSYNTHETIC PROTEIN FLHB"/>
    <property type="match status" value="1"/>
</dbReference>
<feature type="transmembrane region" description="Helical" evidence="13">
    <location>
        <begin position="94"/>
        <end position="118"/>
    </location>
</feature>
<organism evidence="15 16">
    <name type="scientific">Parendozoicomonas callyspongiae</name>
    <dbReference type="NCBI Taxonomy" id="2942213"/>
    <lineage>
        <taxon>Bacteria</taxon>
        <taxon>Pseudomonadati</taxon>
        <taxon>Pseudomonadota</taxon>
        <taxon>Gammaproteobacteria</taxon>
        <taxon>Oceanospirillales</taxon>
        <taxon>Endozoicomonadaceae</taxon>
        <taxon>Parendozoicomonas</taxon>
    </lineage>
</organism>
<evidence type="ECO:0000313" key="15">
    <source>
        <dbReference type="EMBL" id="MCL6269533.1"/>
    </source>
</evidence>
<feature type="region of interest" description="Disordered" evidence="14">
    <location>
        <begin position="1"/>
        <end position="26"/>
    </location>
</feature>
<dbReference type="Pfam" id="PF01312">
    <property type="entry name" value="Bac_export_2"/>
    <property type="match status" value="1"/>
</dbReference>
<feature type="transmembrane region" description="Helical" evidence="13">
    <location>
        <begin position="35"/>
        <end position="55"/>
    </location>
</feature>
<accession>A0ABT0PGA4</accession>
<evidence type="ECO:0000256" key="4">
    <source>
        <dbReference type="ARBA" id="ARBA00022448"/>
    </source>
</evidence>
<evidence type="ECO:0000256" key="6">
    <source>
        <dbReference type="ARBA" id="ARBA00022692"/>
    </source>
</evidence>
<keyword evidence="8 13" id="KW-0653">Protein transport</keyword>
<gene>
    <name evidence="13 15" type="primary">flhB</name>
    <name evidence="15" type="ORF">M3P05_06210</name>
</gene>
<evidence type="ECO:0000256" key="14">
    <source>
        <dbReference type="SAM" id="MobiDB-lite"/>
    </source>
</evidence>
<evidence type="ECO:0000256" key="5">
    <source>
        <dbReference type="ARBA" id="ARBA00022475"/>
    </source>
</evidence>
<reference evidence="15 16" key="1">
    <citation type="submission" date="2022-05" db="EMBL/GenBank/DDBJ databases">
        <authorList>
            <person name="Park J.-S."/>
        </authorList>
    </citation>
    <scope>NUCLEOTIDE SEQUENCE [LARGE SCALE GENOMIC DNA]</scope>
    <source>
        <strain evidence="15 16">2012CJ34-2</strain>
    </source>
</reference>
<feature type="transmembrane region" description="Helical" evidence="13">
    <location>
        <begin position="191"/>
        <end position="216"/>
    </location>
</feature>
<dbReference type="RefSeq" id="WP_249698571.1">
    <property type="nucleotide sequence ID" value="NZ_JAMFLX010000006.1"/>
</dbReference>
<evidence type="ECO:0000256" key="7">
    <source>
        <dbReference type="ARBA" id="ARBA00022795"/>
    </source>
</evidence>
<comment type="function">
    <text evidence="12 13">Required for formation of the rod structure in the basal body of the flagellar apparatus. Together with FliI and FliH, may constitute the export apparatus of flagellin.</text>
</comment>
<dbReference type="InterPro" id="IPR006135">
    <property type="entry name" value="T3SS_substrate_exporter"/>
</dbReference>
<dbReference type="InterPro" id="IPR006136">
    <property type="entry name" value="FlhB"/>
</dbReference>
<evidence type="ECO:0000313" key="16">
    <source>
        <dbReference type="Proteomes" id="UP001203338"/>
    </source>
</evidence>
<evidence type="ECO:0000256" key="11">
    <source>
        <dbReference type="ARBA" id="ARBA00023225"/>
    </source>
</evidence>
<name>A0ABT0PGA4_9GAMM</name>
<dbReference type="Proteomes" id="UP001203338">
    <property type="component" value="Unassembled WGS sequence"/>
</dbReference>
<keyword evidence="10 13" id="KW-0472">Membrane</keyword>
<evidence type="ECO:0000256" key="3">
    <source>
        <dbReference type="ARBA" id="ARBA00021622"/>
    </source>
</evidence>
<evidence type="ECO:0000256" key="12">
    <source>
        <dbReference type="ARBA" id="ARBA00025078"/>
    </source>
</evidence>
<comment type="subcellular location">
    <subcellularLocation>
        <location evidence="1">Cell membrane</location>
        <topology evidence="1">Multi-pass membrane protein</topology>
    </subcellularLocation>
</comment>